<dbReference type="InterPro" id="IPR003533">
    <property type="entry name" value="Doublecortin_dom"/>
</dbReference>
<keyword evidence="4" id="KW-0677">Repeat</keyword>
<evidence type="ECO:0000256" key="5">
    <source>
        <dbReference type="ARBA" id="ARBA00023273"/>
    </source>
</evidence>
<evidence type="ECO:0000313" key="9">
    <source>
        <dbReference type="Proteomes" id="UP000257200"/>
    </source>
</evidence>
<feature type="compositionally biased region" description="Basic and acidic residues" evidence="6">
    <location>
        <begin position="1333"/>
        <end position="1342"/>
    </location>
</feature>
<feature type="region of interest" description="Disordered" evidence="6">
    <location>
        <begin position="956"/>
        <end position="1046"/>
    </location>
</feature>
<feature type="compositionally biased region" description="Polar residues" evidence="6">
    <location>
        <begin position="370"/>
        <end position="382"/>
    </location>
</feature>
<dbReference type="InterPro" id="IPR036572">
    <property type="entry name" value="Doublecortin_dom_sf"/>
</dbReference>
<dbReference type="FunFam" id="3.10.20.230:FF:000006">
    <property type="entry name" value="Oxygen-regulated protein 1"/>
    <property type="match status" value="1"/>
</dbReference>
<feature type="domain" description="Doublecortin" evidence="7">
    <location>
        <begin position="152"/>
        <end position="227"/>
    </location>
</feature>
<dbReference type="GO" id="GO:0005930">
    <property type="term" value="C:axoneme"/>
    <property type="evidence" value="ECO:0007669"/>
    <property type="project" value="TreeGrafter"/>
</dbReference>
<evidence type="ECO:0000256" key="2">
    <source>
        <dbReference type="ARBA" id="ARBA00004496"/>
    </source>
</evidence>
<keyword evidence="9" id="KW-1185">Reference proteome</keyword>
<feature type="region of interest" description="Disordered" evidence="6">
    <location>
        <begin position="2105"/>
        <end position="2162"/>
    </location>
</feature>
<feature type="compositionally biased region" description="Basic and acidic residues" evidence="6">
    <location>
        <begin position="1997"/>
        <end position="2010"/>
    </location>
</feature>
<feature type="compositionally biased region" description="Basic and acidic residues" evidence="6">
    <location>
        <begin position="2243"/>
        <end position="2265"/>
    </location>
</feature>
<feature type="compositionally biased region" description="Basic and acidic residues" evidence="6">
    <location>
        <begin position="2105"/>
        <end position="2115"/>
    </location>
</feature>
<sequence>WSYSGSGHTSGTSRHPSIIDPILSKRVCFYKSGDPQFNGLRLVINNRTFKTFDALLDSLSKKVPLPFGVRNITTPRGVHAINTLDELEDGKSYICSDSRKVKPINLALARKKLPPWYHARPASTRRRTVQQARFFPGRSLHKQEQTLVRTPKRLLVFCNGDPTVKHTVVLNNKTTRSYEAILEYISALMQFHVVKLHTPDGRRVSLILCSGTVVAVGREPFRPAIYSEQKSPAPKWLHTKPMADRRQKALNCKITESSCEIPSNPTNSVEFESSRILESVSETEEDICLGDGADGQICSLPSEDDIEKSFRVNQDGSMTVEMKVRLTIKEEETVHWTTTLSRSSVANQLNAACLPEPEAEQEICSLKSTSLDLQSPTSSIDTINKDKSKDNDDEDPPSPSNGAFSESGTEEDEIKSHTDVASPTRNPTPGHKQISTKQASVESIKSVTAGEIQEGMIGSYSYIEQTENRTMTEQYCMIKQSSTRPVPKPRRLGSVDTNSRNVSAFKSAGIMQIDSSGEEVTETVLHIYEQQTCQDNFLANVCTHSVSASGITFSRPATAETGHLSSSNEFEPELWRPSTASESINIWRAESVKSDLNLPSLKTAAVEAANKQQQFQKSTKSQIKPQEKRVSPKPKVINKDVRRLLTPGNRQKENSTGAVESRKKVRTPPTFSSVGFIKRIYGNKFKSAKTMKRLKKRQAQNRDVTTNSSQVADDAIKSVAKAQNKPPALKENTTERASLESNRLGVMVTQPRRVLTRQTSMHMEKKSESEPCDISESMSLPAFNSSTSVTNEYVENWLEKSHHDPPSYRNEKSKKLDKVTENGKCVESEKKHGLITVEEKVKCLEKTSETCQTFEPPPENLLGTSVKLRAQSFENKSAENTTVSQQTPHNETTTENTGNHRSLFQKNTEDTKPLSNGICSQMIPPSSKTSTEKPLDGEMEYKSTPVKIAFQKATPTNTLSMELPPPPPELSDTECCMSDASSVASSSLYRDSSLSSERTDNHPSSNSPTSDKVVPPTDSTTEITSVYKDVPPTLRDAPSPTTPSIKRAPLVSNLSLERKMSLRKAGLDKYTLSSDVHSETSPLSAPISTMGDAVLPNGICLTRTQQSIKAAPEDTQQSISDPMGSPSCCTSVSPASSTSEDRAPSPSVLSSEGSMRKNLHIKDTKTSSLVQKEASSPKSLVKKAKLQSSPSPERKFQMKKSSLELPSNPPKSLSQHIRLPEKNASPNIEIQKHAAPNAGTPTERKQKLYKPKLQKRSSPYSQSLDMVSPPGKNKSSRKSLSINLSSDNPSESTNRTQKKTSQRKRHQTPQSVKSQPEPDKTPTGGALLPPAADQRDENKADQEKSLMGVQIIPQPLNTTDQPNMKPVLEKICFSIKSIRQITQNKRPSCLEKSNSLPDFSSHVASAFGSSSKALLAFLSVMTLKEGITNLNMDELNANNVSCAEALKMIDSLREIASIEDSHKLQTSLSNLQHSASKQLLQSWKGFQELSDKCKSRGSMPESLEIRTEDGPEQDCGSEESAINEIMGSLDIPEKLKKELASFRVESKSDNEEKIIERVEMPTNDNANHFPNEDCVNVTQEHEANVDVRSIIKKFTDINQKKQSGMDNTHQITETAKHKPTNQATKDNNSQHGQNGETRYPPAKPNYQQISEERQRYSAALFVQENGLDWQSCIDAVHQEHQEENEDNSTEDRANLEKEPEEQDVECRQLQTDSEESMRIPENESEHDNKSGSEGRQDIPSANKDLAQKDSCEQTVSSSEAGEQQNSEEEEREVACEEIKPDNSEIEDLSNPESHSDEEEDKMSSSNYVELNAREKESSPESENQSEEEQSQVECKELSNKDDSSKPACLSRSEKKQRSQTRSMGLNVSIEESTGNSDESSSEEEQPEVDFKELQVIVEESLSGIEDEEDDDIVHLHNPPKDGVKTKTFRGLNALIEEPEEDRDSSEDENLHSNQTQTCDKNSVGRELSNLIENQDSYTKNGSFIKFDSLEKHFRFSADDDSGNDHSGCDDHVEEEQPNVNEEHINSSMEEELSYYDKESSSEEEQVNMESYIEESCVQYHQVPAWETQPEATKCEKAVEKLKHHSEEVISQSVAERISLLQKHVADAQKLKDRTESSPIRRFSQRNVPVESDEEDSPFDSPTSQLTLCTRSAPQSSLSFSYDSSGVITTEPEGNRVRSIREMFLAKSTPDVQERRFPSQHELRAETSVSGGYQSQTSSELSSGEDDSARKSITKGFVRRTIERLYGRKDAQPDEEAGERLPPEPKQKRKEHLNIFSPFHTARAKAMSELSYFSSTNALDTLSEATRCIAFNAQVGPGDGVPLDDGQWLLRDNTLIRKSVSDPIGINKTFTNAPKDVCKDTEEDTPYSLFSTKSELEEKNKPIITRKCTYFSLPHASASESDACQDDVSMVSKSSANGSDGIIEVKDDSEDTKSCAERNGMLPGVGDFKIKDNKVHPLTEPPPDEVVVVQPGKGYGVVNRRYQEPDMLDILYNFCGEHCPIL</sequence>
<feature type="compositionally biased region" description="Basic and acidic residues" evidence="6">
    <location>
        <begin position="1912"/>
        <end position="1924"/>
    </location>
</feature>
<feature type="region of interest" description="Disordered" evidence="6">
    <location>
        <begin position="2188"/>
        <end position="2231"/>
    </location>
</feature>
<feature type="compositionally biased region" description="Basic and acidic residues" evidence="6">
    <location>
        <begin position="1772"/>
        <end position="1782"/>
    </location>
</feature>
<accession>A0A3Q1HTS1</accession>
<feature type="region of interest" description="Disordered" evidence="6">
    <location>
        <begin position="611"/>
        <end position="633"/>
    </location>
</feature>
<feature type="compositionally biased region" description="Polar residues" evidence="6">
    <location>
        <begin position="2206"/>
        <end position="2221"/>
    </location>
</feature>
<feature type="compositionally biased region" description="Polar residues" evidence="6">
    <location>
        <begin position="876"/>
        <end position="889"/>
    </location>
</feature>
<feature type="region of interest" description="Disordered" evidence="6">
    <location>
        <begin position="1997"/>
        <end position="2047"/>
    </location>
</feature>
<feature type="region of interest" description="Disordered" evidence="6">
    <location>
        <begin position="370"/>
        <end position="442"/>
    </location>
</feature>
<reference evidence="8" key="1">
    <citation type="submission" date="2025-08" db="UniProtKB">
        <authorList>
            <consortium name="Ensembl"/>
        </authorList>
    </citation>
    <scope>IDENTIFICATION</scope>
</reference>
<dbReference type="GO" id="GO:0060041">
    <property type="term" value="P:retina development in camera-type eye"/>
    <property type="evidence" value="ECO:0007669"/>
    <property type="project" value="TreeGrafter"/>
</dbReference>
<feature type="compositionally biased region" description="Polar residues" evidence="6">
    <location>
        <begin position="1166"/>
        <end position="1178"/>
    </location>
</feature>
<feature type="compositionally biased region" description="Polar residues" evidence="6">
    <location>
        <begin position="913"/>
        <end position="929"/>
    </location>
</feature>
<feature type="compositionally biased region" description="Polar residues" evidence="6">
    <location>
        <begin position="1127"/>
        <end position="1138"/>
    </location>
</feature>
<feature type="region of interest" description="Disordered" evidence="6">
    <location>
        <begin position="1614"/>
        <end position="1644"/>
    </location>
</feature>
<evidence type="ECO:0000256" key="4">
    <source>
        <dbReference type="ARBA" id="ARBA00022737"/>
    </source>
</evidence>
<dbReference type="Proteomes" id="UP000257200">
    <property type="component" value="Unplaced"/>
</dbReference>
<dbReference type="GO" id="GO:0043005">
    <property type="term" value="C:neuron projection"/>
    <property type="evidence" value="ECO:0007669"/>
    <property type="project" value="UniProtKB-ARBA"/>
</dbReference>
<comment type="subcellular location">
    <subcellularLocation>
        <location evidence="1">Cell projection</location>
    </subcellularLocation>
    <subcellularLocation>
        <location evidence="2">Cytoplasm</location>
    </subcellularLocation>
</comment>
<dbReference type="SMART" id="SM00537">
    <property type="entry name" value="DCX"/>
    <property type="match status" value="2"/>
</dbReference>
<dbReference type="Pfam" id="PF03607">
    <property type="entry name" value="DCX"/>
    <property type="match status" value="2"/>
</dbReference>
<feature type="compositionally biased region" description="Acidic residues" evidence="6">
    <location>
        <begin position="1936"/>
        <end position="1947"/>
    </location>
</feature>
<feature type="compositionally biased region" description="Polar residues" evidence="6">
    <location>
        <begin position="1951"/>
        <end position="1960"/>
    </location>
</feature>
<feature type="compositionally biased region" description="Low complexity" evidence="6">
    <location>
        <begin position="978"/>
        <end position="996"/>
    </location>
</feature>
<feature type="region of interest" description="Disordered" evidence="6">
    <location>
        <begin position="760"/>
        <end position="779"/>
    </location>
</feature>
<feature type="compositionally biased region" description="Basic and acidic residues" evidence="6">
    <location>
        <begin position="1715"/>
        <end position="1736"/>
    </location>
</feature>
<feature type="region of interest" description="Disordered" evidence="6">
    <location>
        <begin position="645"/>
        <end position="668"/>
    </location>
</feature>
<organism evidence="8 9">
    <name type="scientific">Acanthochromis polyacanthus</name>
    <name type="common">spiny chromis</name>
    <dbReference type="NCBI Taxonomy" id="80966"/>
    <lineage>
        <taxon>Eukaryota</taxon>
        <taxon>Metazoa</taxon>
        <taxon>Chordata</taxon>
        <taxon>Craniata</taxon>
        <taxon>Vertebrata</taxon>
        <taxon>Euteleostomi</taxon>
        <taxon>Actinopterygii</taxon>
        <taxon>Neopterygii</taxon>
        <taxon>Teleostei</taxon>
        <taxon>Neoteleostei</taxon>
        <taxon>Acanthomorphata</taxon>
        <taxon>Ovalentaria</taxon>
        <taxon>Pomacentridae</taxon>
        <taxon>Acanthochromis</taxon>
    </lineage>
</organism>
<feature type="compositionally biased region" description="Polar residues" evidence="6">
    <location>
        <begin position="2139"/>
        <end position="2162"/>
    </location>
</feature>
<feature type="compositionally biased region" description="Basic and acidic residues" evidence="6">
    <location>
        <begin position="2191"/>
        <end position="2204"/>
    </location>
</feature>
<evidence type="ECO:0000256" key="3">
    <source>
        <dbReference type="ARBA" id="ARBA00022490"/>
    </source>
</evidence>
<feature type="region of interest" description="Disordered" evidence="6">
    <location>
        <begin position="1679"/>
        <end position="1966"/>
    </location>
</feature>
<feature type="domain" description="Doublecortin" evidence="7">
    <location>
        <begin position="25"/>
        <end position="107"/>
    </location>
</feature>
<feature type="compositionally biased region" description="Polar residues" evidence="6">
    <location>
        <begin position="1256"/>
        <end position="1265"/>
    </location>
</feature>
<protein>
    <recommendedName>
        <fullName evidence="7">Doublecortin domain-containing protein</fullName>
    </recommendedName>
</protein>
<dbReference type="GeneTree" id="ENSGT00940000154242"/>
<feature type="compositionally biased region" description="Low complexity" evidence="6">
    <location>
        <begin position="611"/>
        <end position="624"/>
    </location>
</feature>
<dbReference type="PANTHER" id="PTHR23005">
    <property type="entry name" value="RETINITIS PIGMENTOSA 1 PROTEIN"/>
    <property type="match status" value="1"/>
</dbReference>
<dbReference type="SUPFAM" id="SSF89837">
    <property type="entry name" value="Doublecortin (DC)"/>
    <property type="match status" value="2"/>
</dbReference>
<dbReference type="GO" id="GO:0042461">
    <property type="term" value="P:photoreceptor cell development"/>
    <property type="evidence" value="ECO:0007669"/>
    <property type="project" value="TreeGrafter"/>
</dbReference>
<evidence type="ECO:0000313" key="8">
    <source>
        <dbReference type="Ensembl" id="ENSAPOP00000031220.1"/>
    </source>
</evidence>
<dbReference type="STRING" id="80966.ENSAPOP00000031220"/>
<keyword evidence="3" id="KW-0963">Cytoplasm</keyword>
<feature type="region of interest" description="Disordered" evidence="6">
    <location>
        <begin position="2243"/>
        <end position="2269"/>
    </location>
</feature>
<feature type="compositionally biased region" description="Polar residues" evidence="6">
    <location>
        <begin position="1107"/>
        <end position="1120"/>
    </location>
</feature>
<dbReference type="Ensembl" id="ENSAPOT00000033206.1">
    <property type="protein sequence ID" value="ENSAPOP00000031220.1"/>
    <property type="gene ID" value="ENSAPOG00000018300.1"/>
</dbReference>
<keyword evidence="5" id="KW-0966">Cell projection</keyword>
<dbReference type="Gene3D" id="3.10.20.230">
    <property type="entry name" value="Doublecortin domain"/>
    <property type="match status" value="2"/>
</dbReference>
<dbReference type="GO" id="GO:0035556">
    <property type="term" value="P:intracellular signal transduction"/>
    <property type="evidence" value="ECO:0007669"/>
    <property type="project" value="InterPro"/>
</dbReference>
<feature type="compositionally biased region" description="Basic residues" evidence="6">
    <location>
        <begin position="1296"/>
        <end position="1307"/>
    </location>
</feature>
<feature type="compositionally biased region" description="Acidic residues" evidence="6">
    <location>
        <begin position="1783"/>
        <end position="1800"/>
    </location>
</feature>
<dbReference type="PANTHER" id="PTHR23005:SF4">
    <property type="entry name" value="OXYGEN-REGULATED PROTEIN 1"/>
    <property type="match status" value="1"/>
</dbReference>
<dbReference type="GO" id="GO:0035082">
    <property type="term" value="P:axoneme assembly"/>
    <property type="evidence" value="ECO:0007669"/>
    <property type="project" value="TreeGrafter"/>
</dbReference>
<feature type="region of interest" description="Disordered" evidence="6">
    <location>
        <begin position="1107"/>
        <end position="1342"/>
    </location>
</feature>
<evidence type="ECO:0000256" key="1">
    <source>
        <dbReference type="ARBA" id="ARBA00004316"/>
    </source>
</evidence>
<feature type="compositionally biased region" description="Polar residues" evidence="6">
    <location>
        <begin position="1620"/>
        <end position="1636"/>
    </location>
</feature>
<feature type="region of interest" description="Disordered" evidence="6">
    <location>
        <begin position="2414"/>
        <end position="2437"/>
    </location>
</feature>
<feature type="region of interest" description="Disordered" evidence="6">
    <location>
        <begin position="720"/>
        <end position="739"/>
    </location>
</feature>
<dbReference type="CDD" id="cd17145">
    <property type="entry name" value="DCX1_RP1"/>
    <property type="match status" value="1"/>
</dbReference>
<feature type="region of interest" description="Disordered" evidence="6">
    <location>
        <begin position="876"/>
        <end position="937"/>
    </location>
</feature>
<feature type="compositionally biased region" description="Basic and acidic residues" evidence="6">
    <location>
        <begin position="1833"/>
        <end position="1844"/>
    </location>
</feature>
<dbReference type="InParanoid" id="A0A3Q1HTS1"/>
<evidence type="ECO:0000256" key="6">
    <source>
        <dbReference type="SAM" id="MobiDB-lite"/>
    </source>
</evidence>
<reference evidence="8" key="2">
    <citation type="submission" date="2025-09" db="UniProtKB">
        <authorList>
            <consortium name="Ensembl"/>
        </authorList>
    </citation>
    <scope>IDENTIFICATION</scope>
</reference>
<feature type="compositionally biased region" description="Basic and acidic residues" evidence="6">
    <location>
        <begin position="2422"/>
        <end position="2435"/>
    </location>
</feature>
<proteinExistence type="predicted"/>
<feature type="compositionally biased region" description="Polar residues" evidence="6">
    <location>
        <begin position="419"/>
        <end position="442"/>
    </location>
</feature>
<dbReference type="PROSITE" id="PS50309">
    <property type="entry name" value="DC"/>
    <property type="match status" value="2"/>
</dbReference>
<evidence type="ECO:0000259" key="7">
    <source>
        <dbReference type="PROSITE" id="PS50309"/>
    </source>
</evidence>
<name>A0A3Q1HTS1_9TELE</name>